<dbReference type="Gene3D" id="6.10.340.10">
    <property type="match status" value="1"/>
</dbReference>
<dbReference type="PRINTS" id="PR00344">
    <property type="entry name" value="BCTRLSENSOR"/>
</dbReference>
<evidence type="ECO:0000313" key="17">
    <source>
        <dbReference type="EMBL" id="MBP2025823.1"/>
    </source>
</evidence>
<dbReference type="InterPro" id="IPR050398">
    <property type="entry name" value="HssS/ArlS-like"/>
</dbReference>
<dbReference type="InterPro" id="IPR036890">
    <property type="entry name" value="HATPase_C_sf"/>
</dbReference>
<dbReference type="Pfam" id="PF00512">
    <property type="entry name" value="HisKA"/>
    <property type="match status" value="1"/>
</dbReference>
<keyword evidence="18" id="KW-1185">Reference proteome</keyword>
<gene>
    <name evidence="17" type="ORF">J2Z71_001372</name>
</gene>
<dbReference type="Gene3D" id="3.30.565.10">
    <property type="entry name" value="Histidine kinase-like ATPase, C-terminal domain"/>
    <property type="match status" value="1"/>
</dbReference>
<evidence type="ECO:0000256" key="9">
    <source>
        <dbReference type="ARBA" id="ARBA00022777"/>
    </source>
</evidence>
<dbReference type="PANTHER" id="PTHR45528">
    <property type="entry name" value="SENSOR HISTIDINE KINASE CPXA"/>
    <property type="match status" value="1"/>
</dbReference>
<feature type="domain" description="HAMP" evidence="16">
    <location>
        <begin position="200"/>
        <end position="252"/>
    </location>
</feature>
<evidence type="ECO:0000256" key="14">
    <source>
        <dbReference type="SAM" id="Phobius"/>
    </source>
</evidence>
<evidence type="ECO:0000313" key="18">
    <source>
        <dbReference type="Proteomes" id="UP001519306"/>
    </source>
</evidence>
<evidence type="ECO:0000256" key="5">
    <source>
        <dbReference type="ARBA" id="ARBA00022553"/>
    </source>
</evidence>
<organism evidence="17 18">
    <name type="scientific">Peptoniphilus stercorisuis</name>
    <dbReference type="NCBI Taxonomy" id="1436965"/>
    <lineage>
        <taxon>Bacteria</taxon>
        <taxon>Bacillati</taxon>
        <taxon>Bacillota</taxon>
        <taxon>Tissierellia</taxon>
        <taxon>Tissierellales</taxon>
        <taxon>Peptoniphilaceae</taxon>
        <taxon>Peptoniphilus</taxon>
    </lineage>
</organism>
<evidence type="ECO:0000259" key="16">
    <source>
        <dbReference type="PROSITE" id="PS50885"/>
    </source>
</evidence>
<evidence type="ECO:0000256" key="13">
    <source>
        <dbReference type="ARBA" id="ARBA00023136"/>
    </source>
</evidence>
<dbReference type="InterPro" id="IPR003594">
    <property type="entry name" value="HATPase_dom"/>
</dbReference>
<dbReference type="InterPro" id="IPR004358">
    <property type="entry name" value="Sig_transdc_His_kin-like_C"/>
</dbReference>
<dbReference type="PROSITE" id="PS50109">
    <property type="entry name" value="HIS_KIN"/>
    <property type="match status" value="1"/>
</dbReference>
<dbReference type="InterPro" id="IPR005467">
    <property type="entry name" value="His_kinase_dom"/>
</dbReference>
<dbReference type="InterPro" id="IPR003660">
    <property type="entry name" value="HAMP_dom"/>
</dbReference>
<dbReference type="Proteomes" id="UP001519306">
    <property type="component" value="Unassembled WGS sequence"/>
</dbReference>
<keyword evidence="9 17" id="KW-0418">Kinase</keyword>
<dbReference type="InterPro" id="IPR036097">
    <property type="entry name" value="HisK_dim/P_sf"/>
</dbReference>
<dbReference type="InterPro" id="IPR003661">
    <property type="entry name" value="HisK_dim/P_dom"/>
</dbReference>
<keyword evidence="10" id="KW-0067">ATP-binding</keyword>
<protein>
    <recommendedName>
        <fullName evidence="3">histidine kinase</fullName>
        <ecNumber evidence="3">2.7.13.3</ecNumber>
    </recommendedName>
</protein>
<dbReference type="PROSITE" id="PS50885">
    <property type="entry name" value="HAMP"/>
    <property type="match status" value="1"/>
</dbReference>
<dbReference type="RefSeq" id="WP_342590810.1">
    <property type="nucleotide sequence ID" value="NZ_JAGGLJ010000013.1"/>
</dbReference>
<evidence type="ECO:0000256" key="11">
    <source>
        <dbReference type="ARBA" id="ARBA00022989"/>
    </source>
</evidence>
<feature type="transmembrane region" description="Helical" evidence="14">
    <location>
        <begin position="20"/>
        <end position="42"/>
    </location>
</feature>
<evidence type="ECO:0000256" key="12">
    <source>
        <dbReference type="ARBA" id="ARBA00023012"/>
    </source>
</evidence>
<dbReference type="CDD" id="cd06225">
    <property type="entry name" value="HAMP"/>
    <property type="match status" value="1"/>
</dbReference>
<evidence type="ECO:0000259" key="15">
    <source>
        <dbReference type="PROSITE" id="PS50109"/>
    </source>
</evidence>
<dbReference type="SUPFAM" id="SSF55874">
    <property type="entry name" value="ATPase domain of HSP90 chaperone/DNA topoisomerase II/histidine kinase"/>
    <property type="match status" value="1"/>
</dbReference>
<dbReference type="CDD" id="cd00082">
    <property type="entry name" value="HisKA"/>
    <property type="match status" value="1"/>
</dbReference>
<dbReference type="SMART" id="SM00388">
    <property type="entry name" value="HisKA"/>
    <property type="match status" value="1"/>
</dbReference>
<keyword evidence="11 14" id="KW-1133">Transmembrane helix</keyword>
<dbReference type="EC" id="2.7.13.3" evidence="3"/>
<dbReference type="Gene3D" id="1.10.287.130">
    <property type="match status" value="1"/>
</dbReference>
<evidence type="ECO:0000256" key="10">
    <source>
        <dbReference type="ARBA" id="ARBA00022840"/>
    </source>
</evidence>
<dbReference type="Pfam" id="PF02518">
    <property type="entry name" value="HATPase_c"/>
    <property type="match status" value="1"/>
</dbReference>
<dbReference type="CDD" id="cd00075">
    <property type="entry name" value="HATPase"/>
    <property type="match status" value="1"/>
</dbReference>
<feature type="transmembrane region" description="Helical" evidence="14">
    <location>
        <begin position="179"/>
        <end position="198"/>
    </location>
</feature>
<evidence type="ECO:0000256" key="6">
    <source>
        <dbReference type="ARBA" id="ARBA00022679"/>
    </source>
</evidence>
<evidence type="ECO:0000256" key="8">
    <source>
        <dbReference type="ARBA" id="ARBA00022741"/>
    </source>
</evidence>
<proteinExistence type="predicted"/>
<sequence>MTQEDKLIKVDRNSIMFKFWKYFSGFAAIILIALWLLQIVFLNNFYESMKIREVTKIGNYLRSEYNSPDFEYQILNYSQKKGMNIEVIDEEGHLIYPFNWVEALFKPKVMDEQTFNEFFSSIINGKEKYRVFVVKFPNLENPTLVYAGYLGLTDDVKYYITIKTSLDPVDSTIDILKKMLIIVSILSLGVSVVLSYFMSKRLSKPLVDMSKTAKKLGSGNYDISFRKGDYTEIDDLADTLNYATTELTKTIEMRKDLIANVSHDLKTPLTVIKSYGEMIRDISGNNEEKRNEHIETIIRESDNLTTLVNDLLDLSKMESNLEEINFIPVDLKNTTAKIVNRFEFQKEKDGYVFNLDFKGDCIVLGDEKKLEQVIYNLINNAINYSKAEKIITIKIEEKDNKVRFDCIDKGIGIKEDELEDIWERFYRVRDNHTRPSVGTGLGLYIVKNILELHNFEYGVNSQLGKGSDFYFIADTVK</sequence>
<comment type="caution">
    <text evidence="17">The sequence shown here is derived from an EMBL/GenBank/DDBJ whole genome shotgun (WGS) entry which is preliminary data.</text>
</comment>
<feature type="domain" description="Histidine kinase" evidence="15">
    <location>
        <begin position="260"/>
        <end position="477"/>
    </location>
</feature>
<dbReference type="SUPFAM" id="SSF158472">
    <property type="entry name" value="HAMP domain-like"/>
    <property type="match status" value="1"/>
</dbReference>
<comment type="catalytic activity">
    <reaction evidence="1">
        <text>ATP + protein L-histidine = ADP + protein N-phospho-L-histidine.</text>
        <dbReference type="EC" id="2.7.13.3"/>
    </reaction>
</comment>
<reference evidence="17 18" key="1">
    <citation type="submission" date="2021-03" db="EMBL/GenBank/DDBJ databases">
        <title>Genomic Encyclopedia of Type Strains, Phase IV (KMG-IV): sequencing the most valuable type-strain genomes for metagenomic binning, comparative biology and taxonomic classification.</title>
        <authorList>
            <person name="Goeker M."/>
        </authorList>
    </citation>
    <scope>NUCLEOTIDE SEQUENCE [LARGE SCALE GENOMIC DNA]</scope>
    <source>
        <strain evidence="17 18">DSM 27563</strain>
    </source>
</reference>
<name>A0ABS4KDH2_9FIRM</name>
<evidence type="ECO:0000256" key="1">
    <source>
        <dbReference type="ARBA" id="ARBA00000085"/>
    </source>
</evidence>
<dbReference type="PANTHER" id="PTHR45528:SF1">
    <property type="entry name" value="SENSOR HISTIDINE KINASE CPXA"/>
    <property type="match status" value="1"/>
</dbReference>
<keyword evidence="13 14" id="KW-0472">Membrane</keyword>
<dbReference type="SMART" id="SM00387">
    <property type="entry name" value="HATPase_c"/>
    <property type="match status" value="1"/>
</dbReference>
<keyword evidence="5" id="KW-0597">Phosphoprotein</keyword>
<evidence type="ECO:0000256" key="2">
    <source>
        <dbReference type="ARBA" id="ARBA00004651"/>
    </source>
</evidence>
<evidence type="ECO:0000256" key="3">
    <source>
        <dbReference type="ARBA" id="ARBA00012438"/>
    </source>
</evidence>
<keyword evidence="12" id="KW-0902">Two-component regulatory system</keyword>
<dbReference type="SUPFAM" id="SSF47384">
    <property type="entry name" value="Homodimeric domain of signal transducing histidine kinase"/>
    <property type="match status" value="1"/>
</dbReference>
<dbReference type="SMART" id="SM00304">
    <property type="entry name" value="HAMP"/>
    <property type="match status" value="1"/>
</dbReference>
<keyword evidence="8" id="KW-0547">Nucleotide-binding</keyword>
<dbReference type="GO" id="GO:0016301">
    <property type="term" value="F:kinase activity"/>
    <property type="evidence" value="ECO:0007669"/>
    <property type="project" value="UniProtKB-KW"/>
</dbReference>
<evidence type="ECO:0000256" key="7">
    <source>
        <dbReference type="ARBA" id="ARBA00022692"/>
    </source>
</evidence>
<dbReference type="EMBL" id="JAGGLJ010000013">
    <property type="protein sequence ID" value="MBP2025823.1"/>
    <property type="molecule type" value="Genomic_DNA"/>
</dbReference>
<evidence type="ECO:0000256" key="4">
    <source>
        <dbReference type="ARBA" id="ARBA00022475"/>
    </source>
</evidence>
<keyword evidence="7 14" id="KW-0812">Transmembrane</keyword>
<comment type="subcellular location">
    <subcellularLocation>
        <location evidence="2">Cell membrane</location>
        <topology evidence="2">Multi-pass membrane protein</topology>
    </subcellularLocation>
</comment>
<accession>A0ABS4KDH2</accession>
<keyword evidence="4" id="KW-1003">Cell membrane</keyword>
<keyword evidence="6" id="KW-0808">Transferase</keyword>